<dbReference type="RefSeq" id="XP_003056080.1">
    <property type="nucleotide sequence ID" value="XM_003056034.1"/>
</dbReference>
<evidence type="ECO:0000313" key="1">
    <source>
        <dbReference type="EMBL" id="EEH59456.1"/>
    </source>
</evidence>
<gene>
    <name evidence="1" type="ORF">MICPUCDRAFT_55511</name>
</gene>
<evidence type="ECO:0000313" key="2">
    <source>
        <dbReference type="Proteomes" id="UP000001876"/>
    </source>
</evidence>
<sequence length="101" mass="11950">MTVARCRGAAPMPAFSPATLFSPRAEKYLNIEIYICFVRHTFVRKYYYVYTYNAVDLHVTFVSYHTLFVQSSEPYVYVHVQYVYMYNVRTFLSRKFSVSPA</sequence>
<organism evidence="2">
    <name type="scientific">Micromonas pusilla (strain CCMP1545)</name>
    <name type="common">Picoplanktonic green alga</name>
    <dbReference type="NCBI Taxonomy" id="564608"/>
    <lineage>
        <taxon>Eukaryota</taxon>
        <taxon>Viridiplantae</taxon>
        <taxon>Chlorophyta</taxon>
        <taxon>Mamiellophyceae</taxon>
        <taxon>Mamiellales</taxon>
        <taxon>Mamiellaceae</taxon>
        <taxon>Micromonas</taxon>
    </lineage>
</organism>
<name>C1MKZ0_MICPC</name>
<accession>C1MKZ0</accession>
<dbReference type="AlphaFoldDB" id="C1MKZ0"/>
<dbReference type="KEGG" id="mpp:MICPUCDRAFT_55511"/>
<protein>
    <submittedName>
        <fullName evidence="1">Predicted protein</fullName>
    </submittedName>
</protein>
<proteinExistence type="predicted"/>
<dbReference type="Proteomes" id="UP000001876">
    <property type="component" value="Unassembled WGS sequence"/>
</dbReference>
<dbReference type="EMBL" id="GG663736">
    <property type="protein sequence ID" value="EEH59456.1"/>
    <property type="molecule type" value="Genomic_DNA"/>
</dbReference>
<dbReference type="GeneID" id="9681744"/>
<keyword evidence="2" id="KW-1185">Reference proteome</keyword>
<reference evidence="1 2" key="1">
    <citation type="journal article" date="2009" name="Science">
        <title>Green evolution and dynamic adaptations revealed by genomes of the marine picoeukaryotes Micromonas.</title>
        <authorList>
            <person name="Worden A.Z."/>
            <person name="Lee J.H."/>
            <person name="Mock T."/>
            <person name="Rouze P."/>
            <person name="Simmons M.P."/>
            <person name="Aerts A.L."/>
            <person name="Allen A.E."/>
            <person name="Cuvelier M.L."/>
            <person name="Derelle E."/>
            <person name="Everett M.V."/>
            <person name="Foulon E."/>
            <person name="Grimwood J."/>
            <person name="Gundlach H."/>
            <person name="Henrissat B."/>
            <person name="Napoli C."/>
            <person name="McDonald S.M."/>
            <person name="Parker M.S."/>
            <person name="Rombauts S."/>
            <person name="Salamov A."/>
            <person name="Von Dassow P."/>
            <person name="Badger J.H."/>
            <person name="Coutinho P.M."/>
            <person name="Demir E."/>
            <person name="Dubchak I."/>
            <person name="Gentemann C."/>
            <person name="Eikrem W."/>
            <person name="Gready J.E."/>
            <person name="John U."/>
            <person name="Lanier W."/>
            <person name="Lindquist E.A."/>
            <person name="Lucas S."/>
            <person name="Mayer K.F."/>
            <person name="Moreau H."/>
            <person name="Not F."/>
            <person name="Otillar R."/>
            <person name="Panaud O."/>
            <person name="Pangilinan J."/>
            <person name="Paulsen I."/>
            <person name="Piegu B."/>
            <person name="Poliakov A."/>
            <person name="Robbens S."/>
            <person name="Schmutz J."/>
            <person name="Toulza E."/>
            <person name="Wyss T."/>
            <person name="Zelensky A."/>
            <person name="Zhou K."/>
            <person name="Armbrust E.V."/>
            <person name="Bhattacharya D."/>
            <person name="Goodenough U.W."/>
            <person name="Van de Peer Y."/>
            <person name="Grigoriev I.V."/>
        </authorList>
    </citation>
    <scope>NUCLEOTIDE SEQUENCE [LARGE SCALE GENOMIC DNA]</scope>
    <source>
        <strain evidence="1 2">CCMP1545</strain>
    </source>
</reference>